<evidence type="ECO:0000313" key="1">
    <source>
        <dbReference type="EMBL" id="BCU02744.1"/>
    </source>
</evidence>
<name>A0A811BLL8_9VIRU</name>
<organism evidence="1 2">
    <name type="scientific">Pandoravirus japonicus</name>
    <dbReference type="NCBI Taxonomy" id="2823154"/>
    <lineage>
        <taxon>Viruses</taxon>
        <taxon>Pandoravirus</taxon>
    </lineage>
</organism>
<protein>
    <submittedName>
        <fullName evidence="1">Uncharacterized protein</fullName>
    </submittedName>
</protein>
<proteinExistence type="predicted"/>
<accession>A0A811BLL8</accession>
<dbReference type="Proteomes" id="UP001253637">
    <property type="component" value="Segment"/>
</dbReference>
<evidence type="ECO:0000313" key="2">
    <source>
        <dbReference type="Proteomes" id="UP001253637"/>
    </source>
</evidence>
<reference evidence="1" key="1">
    <citation type="submission" date="2021-04" db="EMBL/GenBank/DDBJ databases">
        <title>Draft Genome Sequence of Pandoravirus japonicus, Isolated from the Sabaishi River of Niigata, Japan.</title>
        <authorList>
            <person name="Hosokawa N."/>
            <person name="Takahashi H."/>
            <person name="Aoki K."/>
            <person name="Takemura M."/>
        </authorList>
    </citation>
    <scope>NUCLEOTIDE SEQUENCE</scope>
</reference>
<sequence>MNVRSACVCADDDRTARVLSARTDRADDGDNYDDTATGEVLAWDSPAMSLALERVFEFHLADEIDLRLRAKTSVVARVETARWVARCTTGPLRGSPEFRAVARRAVRGLGLASKRVAGIFVHQWGGLAALDQPPSAQDGRGSITLVIGSPGSGKSHASNRLCPAMSQAMARASGLPNALYAAHDYMVVDPHEVGTLDEQAVHHLTLSPHARTALVYSDGWTYMADARRLRAQGFHVVVNAYPTVDASLVRSAVGRVLAALGPRGSHCRQDALCASVAEVTDVDPAAIKVLFDAAPDYACLWFEPVGGRFGPDRTVITLSRASDFETADGSAPPLDPRQSL</sequence>
<dbReference type="EMBL" id="LC625835">
    <property type="protein sequence ID" value="BCU02744.1"/>
    <property type="molecule type" value="Genomic_DNA"/>
</dbReference>